<keyword evidence="4" id="KW-0378">Hydrolase</keyword>
<evidence type="ECO:0000259" key="3">
    <source>
        <dbReference type="Pfam" id="PF00561"/>
    </source>
</evidence>
<protein>
    <submittedName>
        <fullName evidence="4">Serine aminopeptidase, S33</fullName>
    </submittedName>
</protein>
<gene>
    <name evidence="4" type="ORF">SAMN05216198_1271</name>
</gene>
<name>A0A1H1PSX2_9GAMM</name>
<keyword evidence="4" id="KW-0031">Aminopeptidase</keyword>
<feature type="domain" description="AB hydrolase-1" evidence="3">
    <location>
        <begin position="31"/>
        <end position="250"/>
    </location>
</feature>
<evidence type="ECO:0000256" key="2">
    <source>
        <dbReference type="ARBA" id="ARBA00023098"/>
    </source>
</evidence>
<proteinExistence type="predicted"/>
<sequence>MIEERMNSISIPLADNAALQVRRFTPTANGPAVLMIHGLGQRGDVFCPAPGVGLAPWLREAGYDVYVADLRDRVSNSSAVPDISQHQLICEDLPALFEHIGADHPGERFFAIGHGWGGVLLACALIRHPAWLERIAGLVQIGARRVCQQRNWQRLLLLELMWNRLAPLAGRRQGYLPLRSLGLGTADLSPKLHTDSQLWQNDGKWRDPQDGFDYAAALHEISWPSSLYLSGRNDRCMGHSADVKAFARELGNHDAQLILLQKGTGSSRDYGHLDMLTHPQAVNDHFPLMLSWLARHSDTATP</sequence>
<dbReference type="Pfam" id="PF00561">
    <property type="entry name" value="Abhydrolase_1"/>
    <property type="match status" value="1"/>
</dbReference>
<dbReference type="Gene3D" id="3.40.50.1820">
    <property type="entry name" value="alpha/beta hydrolase"/>
    <property type="match status" value="1"/>
</dbReference>
<evidence type="ECO:0000256" key="1">
    <source>
        <dbReference type="ARBA" id="ARBA00022963"/>
    </source>
</evidence>
<dbReference type="OrthoDB" id="7813811at2"/>
<dbReference type="GO" id="GO:0004177">
    <property type="term" value="F:aminopeptidase activity"/>
    <property type="evidence" value="ECO:0007669"/>
    <property type="project" value="UniProtKB-KW"/>
</dbReference>
<dbReference type="InterPro" id="IPR029058">
    <property type="entry name" value="AB_hydrolase_fold"/>
</dbReference>
<dbReference type="GO" id="GO:0016042">
    <property type="term" value="P:lipid catabolic process"/>
    <property type="evidence" value="ECO:0007669"/>
    <property type="project" value="UniProtKB-KW"/>
</dbReference>
<dbReference type="Proteomes" id="UP000243426">
    <property type="component" value="Chromosome I"/>
</dbReference>
<dbReference type="STRING" id="797277.SAMN05216198_1271"/>
<dbReference type="InterPro" id="IPR000073">
    <property type="entry name" value="AB_hydrolase_1"/>
</dbReference>
<dbReference type="EMBL" id="LT629748">
    <property type="protein sequence ID" value="SDS14216.1"/>
    <property type="molecule type" value="Genomic_DNA"/>
</dbReference>
<dbReference type="RefSeq" id="WP_157718578.1">
    <property type="nucleotide sequence ID" value="NZ_LT629748.1"/>
</dbReference>
<reference evidence="5" key="1">
    <citation type="submission" date="2016-10" db="EMBL/GenBank/DDBJ databases">
        <authorList>
            <person name="Varghese N."/>
            <person name="Submissions S."/>
        </authorList>
    </citation>
    <scope>NUCLEOTIDE SEQUENCE [LARGE SCALE GENOMIC DNA]</scope>
    <source>
        <strain evidence="5">2SM5</strain>
    </source>
</reference>
<dbReference type="SUPFAM" id="SSF53474">
    <property type="entry name" value="alpha/beta-Hydrolases"/>
    <property type="match status" value="1"/>
</dbReference>
<dbReference type="PANTHER" id="PTHR11005">
    <property type="entry name" value="LYSOSOMAL ACID LIPASE-RELATED"/>
    <property type="match status" value="1"/>
</dbReference>
<keyword evidence="5" id="KW-1185">Reference proteome</keyword>
<evidence type="ECO:0000313" key="5">
    <source>
        <dbReference type="Proteomes" id="UP000243426"/>
    </source>
</evidence>
<evidence type="ECO:0000313" key="4">
    <source>
        <dbReference type="EMBL" id="SDS14216.1"/>
    </source>
</evidence>
<dbReference type="AlphaFoldDB" id="A0A1H1PSX2"/>
<accession>A0A1H1PSX2</accession>
<keyword evidence="4" id="KW-0645">Protease</keyword>
<organism evidence="4 5">
    <name type="scientific">Halopseudomonas litoralis</name>
    <dbReference type="NCBI Taxonomy" id="797277"/>
    <lineage>
        <taxon>Bacteria</taxon>
        <taxon>Pseudomonadati</taxon>
        <taxon>Pseudomonadota</taxon>
        <taxon>Gammaproteobacteria</taxon>
        <taxon>Pseudomonadales</taxon>
        <taxon>Pseudomonadaceae</taxon>
        <taxon>Halopseudomonas</taxon>
    </lineage>
</organism>
<keyword evidence="1" id="KW-0442">Lipid degradation</keyword>
<keyword evidence="2" id="KW-0443">Lipid metabolism</keyword>